<dbReference type="Gene3D" id="3.90.180.10">
    <property type="entry name" value="Medium-chain alcohol dehydrogenases, catalytic domain"/>
    <property type="match status" value="2"/>
</dbReference>
<dbReference type="FunFam" id="3.90.180.10:FF:000067">
    <property type="entry name" value="alcohol dehydrogenase 1-like isoform X1"/>
    <property type="match status" value="1"/>
</dbReference>
<evidence type="ECO:0000259" key="9">
    <source>
        <dbReference type="Pfam" id="PF08240"/>
    </source>
</evidence>
<name>E1Z348_CHLVA</name>
<feature type="domain" description="Alcohol dehydrogenase-like N-terminal" evidence="9">
    <location>
        <begin position="75"/>
        <end position="207"/>
    </location>
</feature>
<dbReference type="InParanoid" id="E1Z348"/>
<dbReference type="Pfam" id="PF08240">
    <property type="entry name" value="ADH_N"/>
    <property type="match status" value="1"/>
</dbReference>
<accession>E1Z348</accession>
<dbReference type="Gene3D" id="3.40.50.720">
    <property type="entry name" value="NAD(P)-binding Rossmann-like Domain"/>
    <property type="match status" value="1"/>
</dbReference>
<keyword evidence="2 7" id="KW-0479">Metal-binding</keyword>
<dbReference type="SUPFAM" id="SSF50129">
    <property type="entry name" value="GroES-like"/>
    <property type="match status" value="2"/>
</dbReference>
<dbReference type="EMBL" id="GL433835">
    <property type="protein sequence ID" value="EFN59776.1"/>
    <property type="molecule type" value="Genomic_DNA"/>
</dbReference>
<evidence type="ECO:0008006" key="12">
    <source>
        <dbReference type="Google" id="ProtNLM"/>
    </source>
</evidence>
<evidence type="ECO:0000256" key="2">
    <source>
        <dbReference type="ARBA" id="ARBA00022723"/>
    </source>
</evidence>
<dbReference type="GO" id="GO:0051903">
    <property type="term" value="F:S-(hydroxymethyl)glutathione dehydrogenase [NAD(P)+] activity"/>
    <property type="evidence" value="ECO:0007669"/>
    <property type="project" value="TreeGrafter"/>
</dbReference>
<dbReference type="InterPro" id="IPR013154">
    <property type="entry name" value="ADH-like_N"/>
</dbReference>
<dbReference type="InterPro" id="IPR013149">
    <property type="entry name" value="ADH-like_C"/>
</dbReference>
<reference evidence="10 11" key="1">
    <citation type="journal article" date="2010" name="Plant Cell">
        <title>The Chlorella variabilis NC64A genome reveals adaptation to photosymbiosis, coevolution with viruses, and cryptic sex.</title>
        <authorList>
            <person name="Blanc G."/>
            <person name="Duncan G."/>
            <person name="Agarkova I."/>
            <person name="Borodovsky M."/>
            <person name="Gurnon J."/>
            <person name="Kuo A."/>
            <person name="Lindquist E."/>
            <person name="Lucas S."/>
            <person name="Pangilinan J."/>
            <person name="Polle J."/>
            <person name="Salamov A."/>
            <person name="Terry A."/>
            <person name="Yamada T."/>
            <person name="Dunigan D.D."/>
            <person name="Grigoriev I.V."/>
            <person name="Claverie J.M."/>
            <person name="Van Etten J.L."/>
        </authorList>
    </citation>
    <scope>NUCLEOTIDE SEQUENCE [LARGE SCALE GENOMIC DNA]</scope>
    <source>
        <strain evidence="10 11">NC64A</strain>
    </source>
</reference>
<evidence type="ECO:0000259" key="8">
    <source>
        <dbReference type="Pfam" id="PF00107"/>
    </source>
</evidence>
<feature type="domain" description="Alcohol dehydrogenase-like C-terminal" evidence="8">
    <location>
        <begin position="220"/>
        <end position="327"/>
    </location>
</feature>
<dbReference type="eggNOG" id="KOG0022">
    <property type="taxonomic scope" value="Eukaryota"/>
</dbReference>
<organism evidence="11">
    <name type="scientific">Chlorella variabilis</name>
    <name type="common">Green alga</name>
    <dbReference type="NCBI Taxonomy" id="554065"/>
    <lineage>
        <taxon>Eukaryota</taxon>
        <taxon>Viridiplantae</taxon>
        <taxon>Chlorophyta</taxon>
        <taxon>core chlorophytes</taxon>
        <taxon>Trebouxiophyceae</taxon>
        <taxon>Chlorellales</taxon>
        <taxon>Chlorellaceae</taxon>
        <taxon>Chlorella clade</taxon>
        <taxon>Chlorella</taxon>
    </lineage>
</organism>
<evidence type="ECO:0000256" key="5">
    <source>
        <dbReference type="ARBA" id="ARBA00023027"/>
    </source>
</evidence>
<keyword evidence="5" id="KW-0520">NAD</keyword>
<dbReference type="GO" id="GO:0008270">
    <property type="term" value="F:zinc ion binding"/>
    <property type="evidence" value="ECO:0007669"/>
    <property type="project" value="InterPro"/>
</dbReference>
<dbReference type="InterPro" id="IPR036291">
    <property type="entry name" value="NAD(P)-bd_dom_sf"/>
</dbReference>
<dbReference type="PANTHER" id="PTHR43880">
    <property type="entry name" value="ALCOHOL DEHYDROGENASE"/>
    <property type="match status" value="1"/>
</dbReference>
<keyword evidence="3 7" id="KW-0862">Zinc</keyword>
<dbReference type="STRING" id="554065.E1Z348"/>
<dbReference type="FunCoup" id="E1Z348">
    <property type="interactions" value="1624"/>
</dbReference>
<evidence type="ECO:0000256" key="7">
    <source>
        <dbReference type="RuleBase" id="RU361277"/>
    </source>
</evidence>
<dbReference type="GO" id="GO:0046294">
    <property type="term" value="P:formaldehyde catabolic process"/>
    <property type="evidence" value="ECO:0007669"/>
    <property type="project" value="TreeGrafter"/>
</dbReference>
<keyword evidence="4" id="KW-0560">Oxidoreductase</keyword>
<evidence type="ECO:0000313" key="10">
    <source>
        <dbReference type="EMBL" id="EFN59776.1"/>
    </source>
</evidence>
<evidence type="ECO:0000256" key="6">
    <source>
        <dbReference type="ARBA" id="ARBA00060764"/>
    </source>
</evidence>
<evidence type="ECO:0000256" key="1">
    <source>
        <dbReference type="ARBA" id="ARBA00001947"/>
    </source>
</evidence>
<evidence type="ECO:0000256" key="4">
    <source>
        <dbReference type="ARBA" id="ARBA00023002"/>
    </source>
</evidence>
<keyword evidence="11" id="KW-1185">Reference proteome</keyword>
<dbReference type="SUPFAM" id="SSF51735">
    <property type="entry name" value="NAD(P)-binding Rossmann-fold domains"/>
    <property type="match status" value="1"/>
</dbReference>
<dbReference type="GO" id="GO:0005829">
    <property type="term" value="C:cytosol"/>
    <property type="evidence" value="ECO:0007669"/>
    <property type="project" value="TreeGrafter"/>
</dbReference>
<dbReference type="AlphaFoldDB" id="E1Z348"/>
<dbReference type="RefSeq" id="XP_005851878.1">
    <property type="nucleotide sequence ID" value="XM_005851816.1"/>
</dbReference>
<dbReference type="KEGG" id="cvr:CHLNCDRAFT_133453"/>
<dbReference type="OrthoDB" id="417550at2759"/>
<evidence type="ECO:0000313" key="11">
    <source>
        <dbReference type="Proteomes" id="UP000008141"/>
    </source>
</evidence>
<dbReference type="InterPro" id="IPR002328">
    <property type="entry name" value="ADH_Zn_CS"/>
</dbReference>
<dbReference type="FunFam" id="3.40.50.720:FF:000003">
    <property type="entry name" value="S-(hydroxymethyl)glutathione dehydrogenase"/>
    <property type="match status" value="1"/>
</dbReference>
<dbReference type="InterPro" id="IPR011032">
    <property type="entry name" value="GroES-like_sf"/>
</dbReference>
<protein>
    <recommendedName>
        <fullName evidence="12">S-(hydroxymethyl)glutathione dehydrogenase</fullName>
    </recommendedName>
</protein>
<evidence type="ECO:0000256" key="3">
    <source>
        <dbReference type="ARBA" id="ARBA00022833"/>
    </source>
</evidence>
<dbReference type="Proteomes" id="UP000008141">
    <property type="component" value="Unassembled WGS sequence"/>
</dbReference>
<dbReference type="GeneID" id="17359054"/>
<comment type="cofactor">
    <cofactor evidence="1 7">
        <name>Zn(2+)</name>
        <dbReference type="ChEBI" id="CHEBI:29105"/>
    </cofactor>
</comment>
<gene>
    <name evidence="10" type="ORF">CHLNCDRAFT_133453</name>
</gene>
<dbReference type="PANTHER" id="PTHR43880:SF12">
    <property type="entry name" value="ALCOHOL DEHYDROGENASE CLASS-3"/>
    <property type="match status" value="1"/>
</dbReference>
<dbReference type="OMA" id="RGRPTMC"/>
<comment type="similarity">
    <text evidence="6">Belongs to the zinc-containing alcohol dehydrogenase family. Class-IV subfamily.</text>
</comment>
<sequence>MQRAAAQTQCQAAAPARRVPALHPAAGMPRSVPASGAAAAPPTTVGQPIECKAAIAWEAKKPLEVTTVVVDPPQAGEVRIKIAATALCHTDSYTLDGLDPEGLFPCILGHEAAGVVESVGEGVTSVAPGDHVIPCYQAYCGDCMFCKHPKSNLCTSVRAFTGKGVMKADDKPRFRTLDGKPLFHFMGTSTFSEYTVVHEVSVAKIPKEAPLDKVCLLGCDKFEAAKRWGATDCVNPKDHDRPVQAVLVEMSPTGWGIDYTFECIGSVEVMRAALECAHRGWGESIVIGVAAAGKEISTRPFQLVTGRVWKGTAFGGYKSRLQVPDLVEMYQRGETMLDDYITHTMAFDEINTAFDLLHSGKCLRCVLTFD</sequence>
<dbReference type="Pfam" id="PF00107">
    <property type="entry name" value="ADH_zinc_N"/>
    <property type="match status" value="1"/>
</dbReference>
<proteinExistence type="inferred from homology"/>
<dbReference type="PROSITE" id="PS00059">
    <property type="entry name" value="ADH_ZINC"/>
    <property type="match status" value="1"/>
</dbReference>